<proteinExistence type="predicted"/>
<accession>A0AA39FT48</accession>
<dbReference type="Proteomes" id="UP001168972">
    <property type="component" value="Unassembled WGS sequence"/>
</dbReference>
<reference evidence="2" key="1">
    <citation type="journal article" date="2023" name="bioRxiv">
        <title>Scaffold-level genome assemblies of two parasitoid biocontrol wasps reveal the parthenogenesis mechanism and an associated novel virus.</title>
        <authorList>
            <person name="Inwood S."/>
            <person name="Skelly J."/>
            <person name="Guhlin J."/>
            <person name="Harrop T."/>
            <person name="Goldson S."/>
            <person name="Dearden P."/>
        </authorList>
    </citation>
    <scope>NUCLEOTIDE SEQUENCE</scope>
    <source>
        <strain evidence="2">Lincoln</strain>
        <tissue evidence="2">Whole body</tissue>
    </source>
</reference>
<name>A0AA39FT48_MICHY</name>
<dbReference type="Gene3D" id="3.40.390.10">
    <property type="entry name" value="Collagenase (Catalytic Domain)"/>
    <property type="match status" value="1"/>
</dbReference>
<feature type="chain" id="PRO_5041288140" evidence="1">
    <location>
        <begin position="27"/>
        <end position="535"/>
    </location>
</feature>
<sequence length="535" mass="61463">MASMIKLFGAICFILCRLFLLNGAQGEFSKSFNNATDHESSQTSGRDNKNDAPQEFTIMLNNLEKVTLIKFKHIKRSLANHHLPIWSAVKDRSSRHLIDHILLENVMSQIGAFSLYQNKFMNAAIVLFSDLGLLNGYIGDKYVIKNLPWNLRGEIHDVEGPYVTVREDNFVDIDDFPLFKKANKHDKEYLAEEILGQTKNLNKLNRVQHIYPELLVVIDNDLYKHYSASLVPRLSGFASVVYHVLTQIHAADMLFQDLSDPVIQLNIAAIVIEVEPHMIVKEHEINRRFLDDRYLRYDFPDSDILYHIQNHFHTYNDIFSPDSFDILIIMTRHRLYTKDESTEGVAFSTLSSVIEFRNEPCPAVPFAILIQIENDNDIVKTIANKIGQLMISKDLSTSHKKSLILNTNHNSPCELHIVDNMNLICRECFHGIWSKYFTSRIHYFSKSSQVCTFINTPRSLYPPGPKVMLSKKEQCQCLGYEDANDGYVASCRNRIECSDSHDERVSLPFDGTPCQKNRVCWNNECVFVPTPEHAV</sequence>
<evidence type="ECO:0000313" key="3">
    <source>
        <dbReference type="Proteomes" id="UP001168972"/>
    </source>
</evidence>
<keyword evidence="1" id="KW-0732">Signal</keyword>
<comment type="caution">
    <text evidence="2">The sequence shown here is derived from an EMBL/GenBank/DDBJ whole genome shotgun (WGS) entry which is preliminary data.</text>
</comment>
<keyword evidence="3" id="KW-1185">Reference proteome</keyword>
<dbReference type="GO" id="GO:0008237">
    <property type="term" value="F:metallopeptidase activity"/>
    <property type="evidence" value="ECO:0007669"/>
    <property type="project" value="InterPro"/>
</dbReference>
<gene>
    <name evidence="2" type="ORF">PV327_008821</name>
</gene>
<organism evidence="2 3">
    <name type="scientific">Microctonus hyperodae</name>
    <name type="common">Parasitoid wasp</name>
    <dbReference type="NCBI Taxonomy" id="165561"/>
    <lineage>
        <taxon>Eukaryota</taxon>
        <taxon>Metazoa</taxon>
        <taxon>Ecdysozoa</taxon>
        <taxon>Arthropoda</taxon>
        <taxon>Hexapoda</taxon>
        <taxon>Insecta</taxon>
        <taxon>Pterygota</taxon>
        <taxon>Neoptera</taxon>
        <taxon>Endopterygota</taxon>
        <taxon>Hymenoptera</taxon>
        <taxon>Apocrita</taxon>
        <taxon>Ichneumonoidea</taxon>
        <taxon>Braconidae</taxon>
        <taxon>Euphorinae</taxon>
        <taxon>Microctonus</taxon>
    </lineage>
</organism>
<dbReference type="EMBL" id="JAQQBR010000005">
    <property type="protein sequence ID" value="KAK0175036.1"/>
    <property type="molecule type" value="Genomic_DNA"/>
</dbReference>
<feature type="signal peptide" evidence="1">
    <location>
        <begin position="1"/>
        <end position="26"/>
    </location>
</feature>
<protein>
    <submittedName>
        <fullName evidence="2">Uncharacterized protein</fullName>
    </submittedName>
</protein>
<evidence type="ECO:0000313" key="2">
    <source>
        <dbReference type="EMBL" id="KAK0175036.1"/>
    </source>
</evidence>
<dbReference type="AlphaFoldDB" id="A0AA39FT48"/>
<evidence type="ECO:0000256" key="1">
    <source>
        <dbReference type="SAM" id="SignalP"/>
    </source>
</evidence>
<reference evidence="2" key="2">
    <citation type="submission" date="2023-03" db="EMBL/GenBank/DDBJ databases">
        <authorList>
            <person name="Inwood S.N."/>
            <person name="Skelly J.G."/>
            <person name="Guhlin J."/>
            <person name="Harrop T.W.R."/>
            <person name="Goldson S.G."/>
            <person name="Dearden P.K."/>
        </authorList>
    </citation>
    <scope>NUCLEOTIDE SEQUENCE</scope>
    <source>
        <strain evidence="2">Lincoln</strain>
        <tissue evidence="2">Whole body</tissue>
    </source>
</reference>
<dbReference type="InterPro" id="IPR024079">
    <property type="entry name" value="MetalloPept_cat_dom_sf"/>
</dbReference>